<dbReference type="InterPro" id="IPR002401">
    <property type="entry name" value="Cyt_P450_E_grp-I"/>
</dbReference>
<evidence type="ECO:0000256" key="6">
    <source>
        <dbReference type="SAM" id="MobiDB-lite"/>
    </source>
</evidence>
<evidence type="ECO:0000313" key="8">
    <source>
        <dbReference type="EMBL" id="KAL2347891.1"/>
    </source>
</evidence>
<evidence type="ECO:0008006" key="10">
    <source>
        <dbReference type="Google" id="ProtNLM"/>
    </source>
</evidence>
<dbReference type="Pfam" id="PF00067">
    <property type="entry name" value="p450"/>
    <property type="match status" value="1"/>
</dbReference>
<dbReference type="InterPro" id="IPR001128">
    <property type="entry name" value="Cyt_P450"/>
</dbReference>
<keyword evidence="7" id="KW-0812">Transmembrane</keyword>
<feature type="compositionally biased region" description="Basic residues" evidence="6">
    <location>
        <begin position="478"/>
        <end position="490"/>
    </location>
</feature>
<dbReference type="GO" id="GO:0046872">
    <property type="term" value="F:metal ion binding"/>
    <property type="evidence" value="ECO:0007669"/>
    <property type="project" value="UniProtKB-KW"/>
</dbReference>
<feature type="compositionally biased region" description="Polar residues" evidence="6">
    <location>
        <begin position="24"/>
        <end position="36"/>
    </location>
</feature>
<dbReference type="PRINTS" id="PR00463">
    <property type="entry name" value="EP450I"/>
</dbReference>
<evidence type="ECO:0000256" key="1">
    <source>
        <dbReference type="ARBA" id="ARBA00010617"/>
    </source>
</evidence>
<dbReference type="InterPro" id="IPR036396">
    <property type="entry name" value="Cyt_P450_sf"/>
</dbReference>
<evidence type="ECO:0000256" key="2">
    <source>
        <dbReference type="ARBA" id="ARBA00022617"/>
    </source>
</evidence>
<proteinExistence type="inferred from homology"/>
<accession>A0ABD1NID6</accession>
<keyword evidence="7" id="KW-0472">Membrane</keyword>
<dbReference type="PANTHER" id="PTHR47955">
    <property type="entry name" value="CYTOCHROME P450 FAMILY 71 PROTEIN"/>
    <property type="match status" value="1"/>
</dbReference>
<keyword evidence="9" id="KW-1185">Reference proteome</keyword>
<comment type="caution">
    <text evidence="8">The sequence shown here is derived from an EMBL/GenBank/DDBJ whole genome shotgun (WGS) entry which is preliminary data.</text>
</comment>
<dbReference type="EMBL" id="JBGMDY010000001">
    <property type="protein sequence ID" value="KAL2347891.1"/>
    <property type="molecule type" value="Genomic_DNA"/>
</dbReference>
<feature type="transmembrane region" description="Helical" evidence="7">
    <location>
        <begin position="222"/>
        <end position="240"/>
    </location>
</feature>
<gene>
    <name evidence="8" type="ORF">Fmac_001891</name>
</gene>
<keyword evidence="2" id="KW-0349">Heme</keyword>
<keyword evidence="4" id="KW-0560">Oxidoreductase</keyword>
<evidence type="ECO:0000256" key="7">
    <source>
        <dbReference type="SAM" id="Phobius"/>
    </source>
</evidence>
<dbReference type="PANTHER" id="PTHR47955:SF8">
    <property type="entry name" value="CYTOCHROME P450 71D11-LIKE"/>
    <property type="match status" value="1"/>
</dbReference>
<keyword evidence="3" id="KW-0479">Metal-binding</keyword>
<keyword evidence="7" id="KW-1133">Transmembrane helix</keyword>
<evidence type="ECO:0000256" key="4">
    <source>
        <dbReference type="ARBA" id="ARBA00023002"/>
    </source>
</evidence>
<comment type="similarity">
    <text evidence="1">Belongs to the cytochrome P450 family.</text>
</comment>
<dbReference type="AlphaFoldDB" id="A0ABD1NID6"/>
<feature type="region of interest" description="Disordered" evidence="6">
    <location>
        <begin position="464"/>
        <end position="490"/>
    </location>
</feature>
<evidence type="ECO:0000313" key="9">
    <source>
        <dbReference type="Proteomes" id="UP001603857"/>
    </source>
</evidence>
<evidence type="ECO:0000256" key="5">
    <source>
        <dbReference type="ARBA" id="ARBA00023004"/>
    </source>
</evidence>
<feature type="compositionally biased region" description="Low complexity" evidence="6">
    <location>
        <begin position="1"/>
        <end position="23"/>
    </location>
</feature>
<protein>
    <recommendedName>
        <fullName evidence="10">Cytochrome P450</fullName>
    </recommendedName>
</protein>
<evidence type="ECO:0000256" key="3">
    <source>
        <dbReference type="ARBA" id="ARBA00022723"/>
    </source>
</evidence>
<dbReference type="GO" id="GO:0016491">
    <property type="term" value="F:oxidoreductase activity"/>
    <property type="evidence" value="ECO:0007669"/>
    <property type="project" value="UniProtKB-KW"/>
</dbReference>
<dbReference type="Gene3D" id="1.10.630.10">
    <property type="entry name" value="Cytochrome P450"/>
    <property type="match status" value="1"/>
</dbReference>
<name>A0ABD1NID6_9FABA</name>
<dbReference type="Proteomes" id="UP001603857">
    <property type="component" value="Unassembled WGS sequence"/>
</dbReference>
<feature type="compositionally biased region" description="Low complexity" evidence="6">
    <location>
        <begin position="73"/>
        <end position="87"/>
    </location>
</feature>
<organism evidence="8 9">
    <name type="scientific">Flemingia macrophylla</name>
    <dbReference type="NCBI Taxonomy" id="520843"/>
    <lineage>
        <taxon>Eukaryota</taxon>
        <taxon>Viridiplantae</taxon>
        <taxon>Streptophyta</taxon>
        <taxon>Embryophyta</taxon>
        <taxon>Tracheophyta</taxon>
        <taxon>Spermatophyta</taxon>
        <taxon>Magnoliopsida</taxon>
        <taxon>eudicotyledons</taxon>
        <taxon>Gunneridae</taxon>
        <taxon>Pentapetalae</taxon>
        <taxon>rosids</taxon>
        <taxon>fabids</taxon>
        <taxon>Fabales</taxon>
        <taxon>Fabaceae</taxon>
        <taxon>Papilionoideae</taxon>
        <taxon>50 kb inversion clade</taxon>
        <taxon>NPAAA clade</taxon>
        <taxon>indigoferoid/millettioid clade</taxon>
        <taxon>Phaseoleae</taxon>
        <taxon>Flemingia</taxon>
    </lineage>
</organism>
<keyword evidence="5" id="KW-0408">Iron</keyword>
<reference evidence="8 9" key="1">
    <citation type="submission" date="2024-08" db="EMBL/GenBank/DDBJ databases">
        <title>Insights into the chromosomal genome structure of Flemingia macrophylla.</title>
        <authorList>
            <person name="Ding Y."/>
            <person name="Zhao Y."/>
            <person name="Bi W."/>
            <person name="Wu M."/>
            <person name="Zhao G."/>
            <person name="Gong Y."/>
            <person name="Li W."/>
            <person name="Zhang P."/>
        </authorList>
    </citation>
    <scope>NUCLEOTIDE SEQUENCE [LARGE SCALE GENOMIC DNA]</scope>
    <source>
        <strain evidence="8">DYQJB</strain>
        <tissue evidence="8">Leaf</tissue>
    </source>
</reference>
<dbReference type="SUPFAM" id="SSF48264">
    <property type="entry name" value="Cytochrome P450"/>
    <property type="match status" value="1"/>
</dbReference>
<feature type="region of interest" description="Disordered" evidence="6">
    <location>
        <begin position="1"/>
        <end position="97"/>
    </location>
</feature>
<sequence length="490" mass="55267">MAKFFFTHSTPPNTSTTSHFSPSKSTYPKSHFFPSNTLTSRSTLTPHSTLTSPSPRIHLHRASTLTVRPPSPTLALSASPSPEKALAAPPPSPPSPTLTLFTHPRPLHIAQPRKPSRASTIATLVHHHHLRSLCVPRQPQPRCLWTPPEPLPAPDLPYPFQQVSVRTMKVTSMDFILGFSRHAASSGKLLEDTDLRRNFRAKLPPLEVLLLVIFFVTMDSQVLNMLALIMPLFLFLIVAWKIGNNVKKIESSLKIPPGPWKLPVIGNIPHLVTSTLPHKKLRDLAKIYGPLMYLQIGEVLTIIVSSPEYEKEIMKTHDAIFASRPQTLAADIFSYGCTDIAFSPYGKYWRQLRKICTMELLNHKRVNSLRPIREEEVTDLVRMVASHDGSPVNLTKAVVLSTYNIISRAAFGMKYKEKEESISLLKKLMKVMAGFYIEDVFPSAKWVQFFTGYSKSKLEMLHRQNPGTSSINIERQRQKQKKAKVKQRNV</sequence>
<feature type="compositionally biased region" description="Low complexity" evidence="6">
    <location>
        <begin position="37"/>
        <end position="56"/>
    </location>
</feature>